<dbReference type="Gene3D" id="1.10.1740.10">
    <property type="match status" value="1"/>
</dbReference>
<dbReference type="Gene3D" id="2.60.40.1180">
    <property type="entry name" value="Golgi alpha-mannosidase II"/>
    <property type="match status" value="1"/>
</dbReference>
<dbReference type="SUPFAM" id="SSF51445">
    <property type="entry name" value="(Trans)glycosidases"/>
    <property type="match status" value="1"/>
</dbReference>
<dbReference type="Pfam" id="PF00128">
    <property type="entry name" value="Alpha-amylase"/>
    <property type="match status" value="1"/>
</dbReference>
<dbReference type="InterPro" id="IPR017853">
    <property type="entry name" value="GH"/>
</dbReference>
<dbReference type="EMBL" id="BNAG01000001">
    <property type="protein sequence ID" value="GHE54401.1"/>
    <property type="molecule type" value="Genomic_DNA"/>
</dbReference>
<dbReference type="RefSeq" id="WP_189628727.1">
    <property type="nucleotide sequence ID" value="NZ_BNAG01000001.1"/>
</dbReference>
<dbReference type="InterPro" id="IPR045857">
    <property type="entry name" value="O16G_dom_2"/>
</dbReference>
<dbReference type="SMART" id="SM00642">
    <property type="entry name" value="Aamy"/>
    <property type="match status" value="1"/>
</dbReference>
<gene>
    <name evidence="2" type="ORF">GCM10011340_06270</name>
</gene>
<feature type="domain" description="Glycosyl hydrolase family 13 catalytic" evidence="1">
    <location>
        <begin position="98"/>
        <end position="534"/>
    </location>
</feature>
<name>A0ABQ3I467_9BACT</name>
<dbReference type="CDD" id="cd11324">
    <property type="entry name" value="AmyAc_Amylosucrase"/>
    <property type="match status" value="1"/>
</dbReference>
<proteinExistence type="predicted"/>
<dbReference type="PANTHER" id="PTHR10357">
    <property type="entry name" value="ALPHA-AMYLASE FAMILY MEMBER"/>
    <property type="match status" value="1"/>
</dbReference>
<accession>A0ABQ3I467</accession>
<keyword evidence="3" id="KW-1185">Reference proteome</keyword>
<protein>
    <submittedName>
        <fullName evidence="2">Alpha-amylase</fullName>
    </submittedName>
</protein>
<dbReference type="InterPro" id="IPR006047">
    <property type="entry name" value="GH13_cat_dom"/>
</dbReference>
<dbReference type="InterPro" id="IPR044077">
    <property type="entry name" value="Amylosucrase"/>
</dbReference>
<sequence length="647" mass="74617">MYNPTAHITLKALETKVFGKENGLRTPFEQRLIALFSDIYSRFEQLYGQHPSFEPALELLLQKMLAAYKARPKHLLESDAHREANPGWFCNQETTSMMLYVDRFNNDLKGLLEKMDYLEELGVNMLHLMPLFDSPKVKNDGGYAVSNYRQVNARFGTNDDLVEVAKKLKQSNKLLMLDFVVNHTSDEHEWAVKAKAGDRFYQNFYHTFRDRTISLLYEQAMPEVFPESAPGNFTFNKEMNCWVMTVFNEYQWDLNYSNPYVFVEMLDNVLFQANMGVDIFRMDAVAFVWKQMGTSCQNLPQAHIVHQLFKLCSQVVAPGVAFLAEAIVSPEEIVKYFGTSNVWSNEHDMAYNATLMALLWNSLATRNTRVMKASLRDKPKKPKGTTWVNYVRCHDDIGMGFEDRHIAESEYDPAAHRKFLTRFFTGDFEGSFAKGLPFMYNPKTDDARISGSMASLAGLEQALQEGNELGVKRAIARINLLHGIILSYGGIPVIYSGDEIAMLNDYSFLEDESKKDDNRWVHRPKMDWALAEKRKKPDTPQAQVFRTLQHMIALRKSIDEFGDHNNFRLIETSNEHVFAFERSWKGKSTVVIANFKDDGQYVYSHLVFPQTMVNPFGMKDRLSGNQLLIEEGRLHFEPYQLYWLTNG</sequence>
<reference evidence="3" key="1">
    <citation type="journal article" date="2019" name="Int. J. Syst. Evol. Microbiol.">
        <title>The Global Catalogue of Microorganisms (GCM) 10K type strain sequencing project: providing services to taxonomists for standard genome sequencing and annotation.</title>
        <authorList>
            <consortium name="The Broad Institute Genomics Platform"/>
            <consortium name="The Broad Institute Genome Sequencing Center for Infectious Disease"/>
            <person name="Wu L."/>
            <person name="Ma J."/>
        </authorList>
    </citation>
    <scope>NUCLEOTIDE SEQUENCE [LARGE SCALE GENOMIC DNA]</scope>
    <source>
        <strain evidence="3">CGMCC 1.15111</strain>
    </source>
</reference>
<dbReference type="PANTHER" id="PTHR10357:SF213">
    <property type="entry name" value="ALPHA AMYLASE CATALYTIC REGION"/>
    <property type="match status" value="1"/>
</dbReference>
<evidence type="ECO:0000259" key="1">
    <source>
        <dbReference type="SMART" id="SM00642"/>
    </source>
</evidence>
<organism evidence="2 3">
    <name type="scientific">Roseivirga thermotolerans</name>
    <dbReference type="NCBI Taxonomy" id="1758176"/>
    <lineage>
        <taxon>Bacteria</taxon>
        <taxon>Pseudomonadati</taxon>
        <taxon>Bacteroidota</taxon>
        <taxon>Cytophagia</taxon>
        <taxon>Cytophagales</taxon>
        <taxon>Roseivirgaceae</taxon>
        <taxon>Roseivirga</taxon>
    </lineage>
</organism>
<dbReference type="SUPFAM" id="SSF51011">
    <property type="entry name" value="Glycosyl hydrolase domain"/>
    <property type="match status" value="1"/>
</dbReference>
<evidence type="ECO:0000313" key="2">
    <source>
        <dbReference type="EMBL" id="GHE54401.1"/>
    </source>
</evidence>
<evidence type="ECO:0000313" key="3">
    <source>
        <dbReference type="Proteomes" id="UP000658258"/>
    </source>
</evidence>
<dbReference type="Proteomes" id="UP000658258">
    <property type="component" value="Unassembled WGS sequence"/>
</dbReference>
<comment type="caution">
    <text evidence="2">The sequence shown here is derived from an EMBL/GenBank/DDBJ whole genome shotgun (WGS) entry which is preliminary data.</text>
</comment>
<dbReference type="Gene3D" id="3.20.20.80">
    <property type="entry name" value="Glycosidases"/>
    <property type="match status" value="1"/>
</dbReference>
<dbReference type="Gene3D" id="3.90.400.10">
    <property type="entry name" value="Oligo-1,6-glucosidase, Domain 2"/>
    <property type="match status" value="1"/>
</dbReference>
<dbReference type="InterPro" id="IPR013780">
    <property type="entry name" value="Glyco_hydro_b"/>
</dbReference>